<dbReference type="RefSeq" id="WP_345209198.1">
    <property type="nucleotide sequence ID" value="NZ_BAABFT010000001.1"/>
</dbReference>
<dbReference type="EC" id="1.5.1.2" evidence="4 5"/>
<evidence type="ECO:0000256" key="2">
    <source>
        <dbReference type="ARBA" id="ARBA00022857"/>
    </source>
</evidence>
<comment type="catalytic activity">
    <reaction evidence="4">
        <text>L-proline + NAD(+) = (S)-1-pyrroline-5-carboxylate + NADH + 2 H(+)</text>
        <dbReference type="Rhea" id="RHEA:14105"/>
        <dbReference type="ChEBI" id="CHEBI:15378"/>
        <dbReference type="ChEBI" id="CHEBI:17388"/>
        <dbReference type="ChEBI" id="CHEBI:57540"/>
        <dbReference type="ChEBI" id="CHEBI:57945"/>
        <dbReference type="ChEBI" id="CHEBI:60039"/>
        <dbReference type="EC" id="1.5.1.2"/>
    </reaction>
</comment>
<protein>
    <recommendedName>
        <fullName evidence="4 5">Pyrroline-5-carboxylate reductase</fullName>
        <shortName evidence="4">P5C reductase</shortName>
        <shortName evidence="4">P5CR</shortName>
        <ecNumber evidence="4 5">1.5.1.2</ecNumber>
    </recommendedName>
    <alternativeName>
        <fullName evidence="4">PCA reductase</fullName>
    </alternativeName>
</protein>
<sequence>MNAQQNIAILGSGNIGLSLAKGLVAANICKPNQVILTRRNVAALDEYAEQGYQTTSVNTKAVKKADIVVLAVLPQQLNKLLDEIKPVIKSEKQLLVSVISGVSCEDIRKHLEVNVQVIRAMPNTAIAIGQSMTCIATDNGTQKNINLVRSLFDTVGVSIQINEELMTSATALCACGIAFFLRSIRAASQGGTEIGFHAHDALRMAAQTAKGAADLLLQLSSHPEQEIDKVTSPKGCTIAGLNEMEHNGFSSAMIKGIKFSAQKAGELYPNDEA</sequence>
<dbReference type="EMBL" id="BAABFT010000001">
    <property type="protein sequence ID" value="GAA4308830.1"/>
    <property type="molecule type" value="Genomic_DNA"/>
</dbReference>
<evidence type="ECO:0000256" key="5">
    <source>
        <dbReference type="NCBIfam" id="TIGR00112"/>
    </source>
</evidence>
<evidence type="ECO:0000256" key="1">
    <source>
        <dbReference type="ARBA" id="ARBA00005525"/>
    </source>
</evidence>
<evidence type="ECO:0000313" key="9">
    <source>
        <dbReference type="Proteomes" id="UP001500582"/>
    </source>
</evidence>
<name>A0ABP8FQC9_9SPHI</name>
<dbReference type="Pfam" id="PF14748">
    <property type="entry name" value="P5CR_dimer"/>
    <property type="match status" value="1"/>
</dbReference>
<keyword evidence="2 4" id="KW-0521">NADP</keyword>
<comment type="similarity">
    <text evidence="1 4">Belongs to the pyrroline-5-carboxylate reductase family.</text>
</comment>
<dbReference type="PIRSF" id="PIRSF000193">
    <property type="entry name" value="Pyrrol-5-carb_rd"/>
    <property type="match status" value="1"/>
</dbReference>
<dbReference type="Gene3D" id="1.10.3730.10">
    <property type="entry name" value="ProC C-terminal domain-like"/>
    <property type="match status" value="1"/>
</dbReference>
<keyword evidence="4" id="KW-0963">Cytoplasm</keyword>
<evidence type="ECO:0000259" key="6">
    <source>
        <dbReference type="Pfam" id="PF03807"/>
    </source>
</evidence>
<dbReference type="HAMAP" id="MF_01925">
    <property type="entry name" value="P5C_reductase"/>
    <property type="match status" value="1"/>
</dbReference>
<dbReference type="InterPro" id="IPR008927">
    <property type="entry name" value="6-PGluconate_DH-like_C_sf"/>
</dbReference>
<organism evidence="8 9">
    <name type="scientific">Mucilaginibacter gynuensis</name>
    <dbReference type="NCBI Taxonomy" id="1302236"/>
    <lineage>
        <taxon>Bacteria</taxon>
        <taxon>Pseudomonadati</taxon>
        <taxon>Bacteroidota</taxon>
        <taxon>Sphingobacteriia</taxon>
        <taxon>Sphingobacteriales</taxon>
        <taxon>Sphingobacteriaceae</taxon>
        <taxon>Mucilaginibacter</taxon>
    </lineage>
</organism>
<evidence type="ECO:0000256" key="3">
    <source>
        <dbReference type="ARBA" id="ARBA00023002"/>
    </source>
</evidence>
<dbReference type="InterPro" id="IPR036291">
    <property type="entry name" value="NAD(P)-bd_dom_sf"/>
</dbReference>
<dbReference type="Proteomes" id="UP001500582">
    <property type="component" value="Unassembled WGS sequence"/>
</dbReference>
<dbReference type="InterPro" id="IPR000304">
    <property type="entry name" value="Pyrroline-COOH_reductase"/>
</dbReference>
<keyword evidence="4" id="KW-0028">Amino-acid biosynthesis</keyword>
<keyword evidence="9" id="KW-1185">Reference proteome</keyword>
<comment type="catalytic activity">
    <reaction evidence="4">
        <text>L-proline + NADP(+) = (S)-1-pyrroline-5-carboxylate + NADPH + 2 H(+)</text>
        <dbReference type="Rhea" id="RHEA:14109"/>
        <dbReference type="ChEBI" id="CHEBI:15378"/>
        <dbReference type="ChEBI" id="CHEBI:17388"/>
        <dbReference type="ChEBI" id="CHEBI:57783"/>
        <dbReference type="ChEBI" id="CHEBI:58349"/>
        <dbReference type="ChEBI" id="CHEBI:60039"/>
        <dbReference type="EC" id="1.5.1.2"/>
    </reaction>
</comment>
<comment type="caution">
    <text evidence="8">The sequence shown here is derived from an EMBL/GenBank/DDBJ whole genome shotgun (WGS) entry which is preliminary data.</text>
</comment>
<dbReference type="Gene3D" id="3.40.50.720">
    <property type="entry name" value="NAD(P)-binding Rossmann-like Domain"/>
    <property type="match status" value="1"/>
</dbReference>
<evidence type="ECO:0000313" key="8">
    <source>
        <dbReference type="EMBL" id="GAA4308830.1"/>
    </source>
</evidence>
<comment type="pathway">
    <text evidence="4">Amino-acid biosynthesis; L-proline biosynthesis; L-proline from L-glutamate 5-semialdehyde: step 1/1.</text>
</comment>
<dbReference type="InterPro" id="IPR029036">
    <property type="entry name" value="P5CR_dimer"/>
</dbReference>
<keyword evidence="3 4" id="KW-0560">Oxidoreductase</keyword>
<dbReference type="SUPFAM" id="SSF48179">
    <property type="entry name" value="6-phosphogluconate dehydrogenase C-terminal domain-like"/>
    <property type="match status" value="1"/>
</dbReference>
<comment type="subcellular location">
    <subcellularLocation>
        <location evidence="4">Cytoplasm</location>
    </subcellularLocation>
</comment>
<comment type="function">
    <text evidence="4">Catalyzes the reduction of 1-pyrroline-5-carboxylate (PCA) to L-proline.</text>
</comment>
<dbReference type="NCBIfam" id="TIGR00112">
    <property type="entry name" value="proC"/>
    <property type="match status" value="1"/>
</dbReference>
<evidence type="ECO:0000256" key="4">
    <source>
        <dbReference type="HAMAP-Rule" id="MF_01925"/>
    </source>
</evidence>
<proteinExistence type="inferred from homology"/>
<dbReference type="PANTHER" id="PTHR11645:SF0">
    <property type="entry name" value="PYRROLINE-5-CARBOXYLATE REDUCTASE 3"/>
    <property type="match status" value="1"/>
</dbReference>
<accession>A0ABP8FQC9</accession>
<dbReference type="PANTHER" id="PTHR11645">
    <property type="entry name" value="PYRROLINE-5-CARBOXYLATE REDUCTASE"/>
    <property type="match status" value="1"/>
</dbReference>
<feature type="domain" description="Pyrroline-5-carboxylate reductase catalytic N-terminal" evidence="6">
    <location>
        <begin position="7"/>
        <end position="100"/>
    </location>
</feature>
<reference evidence="9" key="1">
    <citation type="journal article" date="2019" name="Int. J. Syst. Evol. Microbiol.">
        <title>The Global Catalogue of Microorganisms (GCM) 10K type strain sequencing project: providing services to taxonomists for standard genome sequencing and annotation.</title>
        <authorList>
            <consortium name="The Broad Institute Genomics Platform"/>
            <consortium name="The Broad Institute Genome Sequencing Center for Infectious Disease"/>
            <person name="Wu L."/>
            <person name="Ma J."/>
        </authorList>
    </citation>
    <scope>NUCLEOTIDE SEQUENCE [LARGE SCALE GENOMIC DNA]</scope>
    <source>
        <strain evidence="9">JCM 17705</strain>
    </source>
</reference>
<feature type="domain" description="Pyrroline-5-carboxylate reductase dimerisation" evidence="7">
    <location>
        <begin position="163"/>
        <end position="267"/>
    </location>
</feature>
<dbReference type="SUPFAM" id="SSF51735">
    <property type="entry name" value="NAD(P)-binding Rossmann-fold domains"/>
    <property type="match status" value="1"/>
</dbReference>
<dbReference type="InterPro" id="IPR028939">
    <property type="entry name" value="P5C_Rdtase_cat_N"/>
</dbReference>
<keyword evidence="4" id="KW-0641">Proline biosynthesis</keyword>
<dbReference type="Pfam" id="PF03807">
    <property type="entry name" value="F420_oxidored"/>
    <property type="match status" value="1"/>
</dbReference>
<evidence type="ECO:0000259" key="7">
    <source>
        <dbReference type="Pfam" id="PF14748"/>
    </source>
</evidence>
<gene>
    <name evidence="4 8" type="primary">proC</name>
    <name evidence="8" type="ORF">GCM10023149_02900</name>
</gene>